<dbReference type="InterPro" id="IPR019734">
    <property type="entry name" value="TPR_rpt"/>
</dbReference>
<keyword evidence="2" id="KW-1185">Reference proteome</keyword>
<accession>A0ABN2H373</accession>
<reference evidence="1 2" key="1">
    <citation type="journal article" date="2019" name="Int. J. Syst. Evol. Microbiol.">
        <title>The Global Catalogue of Microorganisms (GCM) 10K type strain sequencing project: providing services to taxonomists for standard genome sequencing and annotation.</title>
        <authorList>
            <consortium name="The Broad Institute Genomics Platform"/>
            <consortium name="The Broad Institute Genome Sequencing Center for Infectious Disease"/>
            <person name="Wu L."/>
            <person name="Ma J."/>
        </authorList>
    </citation>
    <scope>NUCLEOTIDE SEQUENCE [LARGE SCALE GENOMIC DNA]</scope>
    <source>
        <strain evidence="1 2">JCM 16001</strain>
    </source>
</reference>
<proteinExistence type="predicted"/>
<dbReference type="Pfam" id="PF13424">
    <property type="entry name" value="TPR_12"/>
    <property type="match status" value="1"/>
</dbReference>
<protein>
    <recommendedName>
        <fullName evidence="3">Tetratricopeptide repeat protein</fullName>
    </recommendedName>
</protein>
<comment type="caution">
    <text evidence="1">The sequence shown here is derived from an EMBL/GenBank/DDBJ whole genome shotgun (WGS) entry which is preliminary data.</text>
</comment>
<gene>
    <name evidence="1" type="ORF">GCM10009830_30420</name>
</gene>
<dbReference type="SMART" id="SM00028">
    <property type="entry name" value="TPR"/>
    <property type="match status" value="5"/>
</dbReference>
<evidence type="ECO:0008006" key="3">
    <source>
        <dbReference type="Google" id="ProtNLM"/>
    </source>
</evidence>
<evidence type="ECO:0000313" key="1">
    <source>
        <dbReference type="EMBL" id="GAA1681204.1"/>
    </source>
</evidence>
<sequence length="842" mass="91181">MHPGSPDTAARLATWLAAHLERHRLTVADVARDLRVSPGQVRGWLAAAGLRAPTGPGEFDHLDTPVKLGAWLRARIADAGVSVRELAESTPDVSMSTVYNWLNGEHLPPPPAADEPDRLDLLLSNPVLGLGLQQRVQLDEIRRRLTGTSLHLDAAPEWDARSLPAANRAFTGRRPALRRLDRLLADYGRGAAVLAIVTGIGGVGKTALAVQWARSAQVRPTFPDGCLHLDLQGYSATSPVDPATARLRLLYQLGADPHRPPADPEAQAALYQRMLAGRRLLLVLDNARDEAQVRPLLPADPGCLTLVTSRARLSGLDVTSPGLTRLDLDALTEAEAAALLRELLGRLAAGPATDEEVRALADRCGRLPLALQIAAANYLTHHHPQREPLAAYTAELAADRLGELTIDPADPATAVTPTLDHSLRHLSAPAQRAYRLLGLHRAPDFAEAWAASVTAEPRDRTRAALSELVQANLLTLDQRGRYAFHDLLRDHAAALAARTDGEQERRAAVGRGLDHWRHSGFAATMVVEPSRDPITLDPAGPGAAPERFDDFDTAWQWIEDEIEGVVAASAQATETGFDPYVWQLVWICGNPLGQRGQWNRLVELGELALQAGLRTGDSEAVARAHRYLAHPAILTERLPEARTHLQTALELHRADGDARGRAAVLHSLSYIEERLGNYAAALAHSEEALAVDRERGFRGGQARALNEVGWLLAHLDRVDEALAPCLEAHAIFEELGDRGKAAHVADSLGYLRHRLGDHAGALADFGRAADEFRALDRPFELAGTLDRIGDVHLDATGPDAAAAVWQEALDLYTDLGHGNAEEVRAKLHGLDRPDPADRRDAC</sequence>
<dbReference type="PRINTS" id="PR00364">
    <property type="entry name" value="DISEASERSIST"/>
</dbReference>
<evidence type="ECO:0000313" key="2">
    <source>
        <dbReference type="Proteomes" id="UP001499851"/>
    </source>
</evidence>
<dbReference type="Proteomes" id="UP001499851">
    <property type="component" value="Unassembled WGS sequence"/>
</dbReference>
<dbReference type="Gene3D" id="1.25.40.10">
    <property type="entry name" value="Tetratricopeptide repeat domain"/>
    <property type="match status" value="1"/>
</dbReference>
<dbReference type="Gene3D" id="3.40.50.300">
    <property type="entry name" value="P-loop containing nucleotide triphosphate hydrolases"/>
    <property type="match status" value="1"/>
</dbReference>
<dbReference type="EMBL" id="BAAAQF010000010">
    <property type="protein sequence ID" value="GAA1681204.1"/>
    <property type="molecule type" value="Genomic_DNA"/>
</dbReference>
<dbReference type="SUPFAM" id="SSF48452">
    <property type="entry name" value="TPR-like"/>
    <property type="match status" value="1"/>
</dbReference>
<name>A0ABN2H373_9ACTN</name>
<dbReference type="RefSeq" id="WP_344487804.1">
    <property type="nucleotide sequence ID" value="NZ_BAAAQF010000010.1"/>
</dbReference>
<dbReference type="SUPFAM" id="SSF52540">
    <property type="entry name" value="P-loop containing nucleoside triphosphate hydrolases"/>
    <property type="match status" value="1"/>
</dbReference>
<dbReference type="PANTHER" id="PTHR47691:SF3">
    <property type="entry name" value="HTH-TYPE TRANSCRIPTIONAL REGULATOR RV0890C-RELATED"/>
    <property type="match status" value="1"/>
</dbReference>
<dbReference type="PANTHER" id="PTHR47691">
    <property type="entry name" value="REGULATOR-RELATED"/>
    <property type="match status" value="1"/>
</dbReference>
<dbReference type="InterPro" id="IPR027417">
    <property type="entry name" value="P-loop_NTPase"/>
</dbReference>
<dbReference type="InterPro" id="IPR011990">
    <property type="entry name" value="TPR-like_helical_dom_sf"/>
</dbReference>
<organism evidence="1 2">
    <name type="scientific">Glycomyces endophyticus</name>
    <dbReference type="NCBI Taxonomy" id="480996"/>
    <lineage>
        <taxon>Bacteria</taxon>
        <taxon>Bacillati</taxon>
        <taxon>Actinomycetota</taxon>
        <taxon>Actinomycetes</taxon>
        <taxon>Glycomycetales</taxon>
        <taxon>Glycomycetaceae</taxon>
        <taxon>Glycomyces</taxon>
    </lineage>
</organism>